<dbReference type="EMBL" id="RHFK02000006">
    <property type="protein sequence ID" value="TWW74318.1"/>
    <property type="molecule type" value="Genomic_DNA"/>
</dbReference>
<accession>A0A5C6P621</accession>
<keyword evidence="2" id="KW-1185">Reference proteome</keyword>
<sequence length="73" mass="8683">MAQILPIRFQEHLQKVSQNHQRDMPVVDLDWVQKHSSFKRLTLCALCDESHVTTSVTCWWRRQNWAGLLFQSC</sequence>
<evidence type="ECO:0000313" key="2">
    <source>
        <dbReference type="Proteomes" id="UP000324091"/>
    </source>
</evidence>
<name>A0A5C6P621_9TELE</name>
<protein>
    <submittedName>
        <fullName evidence="1">Uncharacterized protein</fullName>
    </submittedName>
</protein>
<gene>
    <name evidence="1" type="ORF">D4764_14G0003190</name>
</gene>
<dbReference type="AlphaFoldDB" id="A0A5C6P621"/>
<proteinExistence type="predicted"/>
<dbReference type="Proteomes" id="UP000324091">
    <property type="component" value="Chromosome 14"/>
</dbReference>
<comment type="caution">
    <text evidence="1">The sequence shown here is derived from an EMBL/GenBank/DDBJ whole genome shotgun (WGS) entry which is preliminary data.</text>
</comment>
<organism evidence="1 2">
    <name type="scientific">Takifugu flavidus</name>
    <name type="common">sansaifugu</name>
    <dbReference type="NCBI Taxonomy" id="433684"/>
    <lineage>
        <taxon>Eukaryota</taxon>
        <taxon>Metazoa</taxon>
        <taxon>Chordata</taxon>
        <taxon>Craniata</taxon>
        <taxon>Vertebrata</taxon>
        <taxon>Euteleostomi</taxon>
        <taxon>Actinopterygii</taxon>
        <taxon>Neopterygii</taxon>
        <taxon>Teleostei</taxon>
        <taxon>Neoteleostei</taxon>
        <taxon>Acanthomorphata</taxon>
        <taxon>Eupercaria</taxon>
        <taxon>Tetraodontiformes</taxon>
        <taxon>Tetradontoidea</taxon>
        <taxon>Tetraodontidae</taxon>
        <taxon>Takifugu</taxon>
    </lineage>
</organism>
<reference evidence="1 2" key="1">
    <citation type="submission" date="2019-04" db="EMBL/GenBank/DDBJ databases">
        <title>Chromosome genome assembly for Takifugu flavidus.</title>
        <authorList>
            <person name="Xiao S."/>
        </authorList>
    </citation>
    <scope>NUCLEOTIDE SEQUENCE [LARGE SCALE GENOMIC DNA]</scope>
    <source>
        <strain evidence="1">HTHZ2018</strain>
        <tissue evidence="1">Muscle</tissue>
    </source>
</reference>
<evidence type="ECO:0000313" key="1">
    <source>
        <dbReference type="EMBL" id="TWW74318.1"/>
    </source>
</evidence>